<proteinExistence type="predicted"/>
<dbReference type="PANTHER" id="PTHR43735">
    <property type="entry name" value="APOPTOSIS-INDUCING FACTOR 1"/>
    <property type="match status" value="1"/>
</dbReference>
<dbReference type="OrthoDB" id="202203at2759"/>
<dbReference type="GeneID" id="55996180"/>
<dbReference type="InterPro" id="IPR036188">
    <property type="entry name" value="FAD/NAD-bd_sf"/>
</dbReference>
<dbReference type="Gene3D" id="3.50.50.100">
    <property type="match status" value="1"/>
</dbReference>
<dbReference type="GO" id="GO:0050660">
    <property type="term" value="F:flavin adenine dinucleotide binding"/>
    <property type="evidence" value="ECO:0007669"/>
    <property type="project" value="TreeGrafter"/>
</dbReference>
<evidence type="ECO:0000259" key="1">
    <source>
        <dbReference type="Pfam" id="PF07992"/>
    </source>
</evidence>
<dbReference type="GO" id="GO:0005737">
    <property type="term" value="C:cytoplasm"/>
    <property type="evidence" value="ECO:0007669"/>
    <property type="project" value="TreeGrafter"/>
</dbReference>
<dbReference type="RefSeq" id="XP_035347714.1">
    <property type="nucleotide sequence ID" value="XM_035491821.1"/>
</dbReference>
<gene>
    <name evidence="2" type="ORF">TRUGW13939_08692</name>
</gene>
<dbReference type="Proteomes" id="UP000509510">
    <property type="component" value="Chromosome V"/>
</dbReference>
<evidence type="ECO:0000313" key="3">
    <source>
        <dbReference type="Proteomes" id="UP000509510"/>
    </source>
</evidence>
<organism evidence="2 3">
    <name type="scientific">Talaromyces rugulosus</name>
    <name type="common">Penicillium rugulosum</name>
    <dbReference type="NCBI Taxonomy" id="121627"/>
    <lineage>
        <taxon>Eukaryota</taxon>
        <taxon>Fungi</taxon>
        <taxon>Dikarya</taxon>
        <taxon>Ascomycota</taxon>
        <taxon>Pezizomycotina</taxon>
        <taxon>Eurotiomycetes</taxon>
        <taxon>Eurotiomycetidae</taxon>
        <taxon>Eurotiales</taxon>
        <taxon>Trichocomaceae</taxon>
        <taxon>Talaromyces</taxon>
        <taxon>Talaromyces sect. Islandici</taxon>
    </lineage>
</organism>
<accession>A0A7H8R595</accession>
<dbReference type="PRINTS" id="PR00368">
    <property type="entry name" value="FADPNR"/>
</dbReference>
<sequence>MSNDKLRFGLKCATILFPFALQLLSQRLLALAHRWTYRTVPSPKEIVVIGGSFTGLQVAQRLTETIPTGYRVTMIERKSHFNYLFNFPRYSVLAGHEEYAFIPYDMLENAAPKGSFRRIRDIVTSIKDGRVYLESGEAIEFSYLVIATGSRQGLPSKGIATEKKDGCRELQTVQENIQTANRIAVVGGGAVGVELATDIKYFHPDKDVTIVHSRERLLQRFGPRLHDHVAGKMREMGIHVRLGERPEIVTEENVLLFPSGKRQEYDLIIPCAGQTPNSAIVQDLAAGIISPSTKEIRVQPTLQIIADSKEDTAALSNIFAIGDVAETGSPKMGRAGFFQAEIVIQNILAMIQGREVSSVYQSRPDIEGSIKLSLGKDDAVMYMEEEDGNDFLIPIKAGNEDLEIKNAWSRLGGRFPGTT</sequence>
<feature type="domain" description="FAD/NAD(P)-binding" evidence="1">
    <location>
        <begin position="45"/>
        <end position="329"/>
    </location>
</feature>
<reference evidence="3" key="1">
    <citation type="submission" date="2020-06" db="EMBL/GenBank/DDBJ databases">
        <title>A chromosome-scale genome assembly of Talaromyces rugulosus W13939.</title>
        <authorList>
            <person name="Wang B."/>
            <person name="Guo L."/>
            <person name="Ye K."/>
            <person name="Wang L."/>
        </authorList>
    </citation>
    <scope>NUCLEOTIDE SEQUENCE [LARGE SCALE GENOMIC DNA]</scope>
    <source>
        <strain evidence="3">W13939</strain>
    </source>
</reference>
<dbReference type="SUPFAM" id="SSF51905">
    <property type="entry name" value="FAD/NAD(P)-binding domain"/>
    <property type="match status" value="1"/>
</dbReference>
<evidence type="ECO:0000313" key="2">
    <source>
        <dbReference type="EMBL" id="QKX61540.1"/>
    </source>
</evidence>
<dbReference type="PANTHER" id="PTHR43735:SF5">
    <property type="entry name" value="FAD_NAD(P)-BINDING DOMAIN-CONTAINING PROTEIN"/>
    <property type="match status" value="1"/>
</dbReference>
<dbReference type="GO" id="GO:0004174">
    <property type="term" value="F:electron-transferring-flavoprotein dehydrogenase activity"/>
    <property type="evidence" value="ECO:0007669"/>
    <property type="project" value="TreeGrafter"/>
</dbReference>
<name>A0A7H8R595_TALRU</name>
<dbReference type="KEGG" id="trg:TRUGW13939_08692"/>
<dbReference type="EMBL" id="CP055902">
    <property type="protein sequence ID" value="QKX61540.1"/>
    <property type="molecule type" value="Genomic_DNA"/>
</dbReference>
<dbReference type="Pfam" id="PF07992">
    <property type="entry name" value="Pyr_redox_2"/>
    <property type="match status" value="1"/>
</dbReference>
<keyword evidence="3" id="KW-1185">Reference proteome</keyword>
<protein>
    <recommendedName>
        <fullName evidence="1">FAD/NAD(P)-binding domain-containing protein</fullName>
    </recommendedName>
</protein>
<dbReference type="PRINTS" id="PR00469">
    <property type="entry name" value="PNDRDTASEII"/>
</dbReference>
<dbReference type="InterPro" id="IPR023753">
    <property type="entry name" value="FAD/NAD-binding_dom"/>
</dbReference>
<dbReference type="AlphaFoldDB" id="A0A7H8R595"/>